<evidence type="ECO:0000256" key="1">
    <source>
        <dbReference type="SAM" id="MobiDB-lite"/>
    </source>
</evidence>
<gene>
    <name evidence="2" type="ORF">G6O67_006692</name>
</gene>
<evidence type="ECO:0000313" key="3">
    <source>
        <dbReference type="Proteomes" id="UP000557566"/>
    </source>
</evidence>
<comment type="caution">
    <text evidence="2">The sequence shown here is derived from an EMBL/GenBank/DDBJ whole genome shotgun (WGS) entry which is preliminary data.</text>
</comment>
<organism evidence="2 3">
    <name type="scientific">Ophiocordyceps sinensis</name>
    <dbReference type="NCBI Taxonomy" id="72228"/>
    <lineage>
        <taxon>Eukaryota</taxon>
        <taxon>Fungi</taxon>
        <taxon>Dikarya</taxon>
        <taxon>Ascomycota</taxon>
        <taxon>Pezizomycotina</taxon>
        <taxon>Sordariomycetes</taxon>
        <taxon>Hypocreomycetidae</taxon>
        <taxon>Hypocreales</taxon>
        <taxon>Ophiocordycipitaceae</taxon>
        <taxon>Ophiocordyceps</taxon>
    </lineage>
</organism>
<protein>
    <recommendedName>
        <fullName evidence="4">PUA-like domain protein</fullName>
    </recommendedName>
</protein>
<name>A0A8H4LWP6_9HYPO</name>
<dbReference type="Proteomes" id="UP000557566">
    <property type="component" value="Unassembled WGS sequence"/>
</dbReference>
<dbReference type="AlphaFoldDB" id="A0A8H4LWP6"/>
<accession>A0A8H4LWP6</accession>
<sequence length="206" mass="23268">MAPAVPSPSKPALRQSTLDRSPFKSTSSDPSRARVEGAAKNNARSPRSKVAPDRVQTDVILAIKPVHLDHIISRRKNHEYRTYRLRDGVERLWLYETRGDGKKKGSTAITHIAMIPPDLRRTPGTVPEEPIGIGNADFNEGKKQSKYGYPILELYQLVKPITLGEMKTRWGMGSAPMGWCYVKAPMWQDRWGDDEEGREDKVIKVF</sequence>
<dbReference type="EMBL" id="JAAVMX010000007">
    <property type="protein sequence ID" value="KAF4506626.1"/>
    <property type="molecule type" value="Genomic_DNA"/>
</dbReference>
<feature type="region of interest" description="Disordered" evidence="1">
    <location>
        <begin position="1"/>
        <end position="52"/>
    </location>
</feature>
<dbReference type="OrthoDB" id="4916302at2759"/>
<evidence type="ECO:0000313" key="2">
    <source>
        <dbReference type="EMBL" id="KAF4506626.1"/>
    </source>
</evidence>
<feature type="compositionally biased region" description="Polar residues" evidence="1">
    <location>
        <begin position="14"/>
        <end position="30"/>
    </location>
</feature>
<reference evidence="2 3" key="1">
    <citation type="journal article" date="2020" name="Genome Biol. Evol.">
        <title>A new high-quality draft genome assembly of the Chinese cordyceps Ophiocordyceps sinensis.</title>
        <authorList>
            <person name="Shu R."/>
            <person name="Zhang J."/>
            <person name="Meng Q."/>
            <person name="Zhang H."/>
            <person name="Zhou G."/>
            <person name="Li M."/>
            <person name="Wu P."/>
            <person name="Zhao Y."/>
            <person name="Chen C."/>
            <person name="Qin Q."/>
        </authorList>
    </citation>
    <scope>NUCLEOTIDE SEQUENCE [LARGE SCALE GENOMIC DNA]</scope>
    <source>
        <strain evidence="2 3">IOZ07</strain>
    </source>
</reference>
<evidence type="ECO:0008006" key="4">
    <source>
        <dbReference type="Google" id="ProtNLM"/>
    </source>
</evidence>
<keyword evidence="3" id="KW-1185">Reference proteome</keyword>
<dbReference type="InterPro" id="IPR015947">
    <property type="entry name" value="PUA-like_sf"/>
</dbReference>
<proteinExistence type="predicted"/>
<dbReference type="SUPFAM" id="SSF88697">
    <property type="entry name" value="PUA domain-like"/>
    <property type="match status" value="1"/>
</dbReference>